<dbReference type="PANTHER" id="PTHR34653">
    <property type="match status" value="1"/>
</dbReference>
<dbReference type="EMBL" id="CP016179">
    <property type="protein sequence ID" value="ANO35298.1"/>
    <property type="molecule type" value="Genomic_DNA"/>
</dbReference>
<dbReference type="GO" id="GO:0005198">
    <property type="term" value="F:structural molecule activity"/>
    <property type="evidence" value="ECO:0007669"/>
    <property type="project" value="InterPro"/>
</dbReference>
<dbReference type="InterPro" id="IPR001624">
    <property type="entry name" value="FliE"/>
</dbReference>
<evidence type="ECO:0000313" key="6">
    <source>
        <dbReference type="EMBL" id="ANO35298.1"/>
    </source>
</evidence>
<dbReference type="PRINTS" id="PR01006">
    <property type="entry name" value="FLGHOOKFLIE"/>
</dbReference>
<evidence type="ECO:0000256" key="3">
    <source>
        <dbReference type="ARBA" id="ARBA00018024"/>
    </source>
</evidence>
<evidence type="ECO:0000256" key="4">
    <source>
        <dbReference type="ARBA" id="ARBA00023143"/>
    </source>
</evidence>
<evidence type="ECO:0000313" key="7">
    <source>
        <dbReference type="Proteomes" id="UP000092018"/>
    </source>
</evidence>
<gene>
    <name evidence="5" type="primary">fliE</name>
    <name evidence="6" type="ORF">A6E01_18975</name>
</gene>
<keyword evidence="4 5" id="KW-0975">Bacterial flagellum</keyword>
<evidence type="ECO:0000256" key="2">
    <source>
        <dbReference type="ARBA" id="ARBA00009272"/>
    </source>
</evidence>
<evidence type="ECO:0000256" key="1">
    <source>
        <dbReference type="ARBA" id="ARBA00004117"/>
    </source>
</evidence>
<dbReference type="HAMAP" id="MF_00724">
    <property type="entry name" value="FliE"/>
    <property type="match status" value="1"/>
</dbReference>
<dbReference type="Proteomes" id="UP000092018">
    <property type="component" value="Plasmid unnamed1"/>
</dbReference>
<proteinExistence type="inferred from homology"/>
<name>A0AAN1CU36_9VIBR</name>
<dbReference type="GO" id="GO:0071973">
    <property type="term" value="P:bacterial-type flagellum-dependent cell motility"/>
    <property type="evidence" value="ECO:0007669"/>
    <property type="project" value="InterPro"/>
</dbReference>
<dbReference type="AlphaFoldDB" id="A0AAN1CU36"/>
<organism evidence="6 7">
    <name type="scientific">Vibrio breoganii</name>
    <dbReference type="NCBI Taxonomy" id="553239"/>
    <lineage>
        <taxon>Bacteria</taxon>
        <taxon>Pseudomonadati</taxon>
        <taxon>Pseudomonadota</taxon>
        <taxon>Gammaproteobacteria</taxon>
        <taxon>Vibrionales</taxon>
        <taxon>Vibrionaceae</taxon>
        <taxon>Vibrio</taxon>
    </lineage>
</organism>
<reference evidence="6 7" key="1">
    <citation type="submission" date="2016-06" db="EMBL/GenBank/DDBJ databases">
        <title>Adaptive Radiation by Waves of Gene Transfer Leads to Fine-Scale Resource Partitioning in Marine Microbes.</title>
        <authorList>
            <person name="Hehemann J.-H."/>
            <person name="Arevalo P."/>
            <person name="Datta M.S."/>
            <person name="Yu X."/>
            <person name="Corzett C."/>
            <person name="Henschel A."/>
            <person name="Preheim S.P."/>
            <person name="Timberlake S."/>
            <person name="Alm E.J."/>
            <person name="Polz M.F."/>
        </authorList>
    </citation>
    <scope>NUCLEOTIDE SEQUENCE [LARGE SCALE GENOMIC DNA]</scope>
    <source>
        <strain evidence="6 7">FF50</strain>
        <plasmid evidence="6 7">unnamed1</plasmid>
    </source>
</reference>
<geneLocation type="plasmid" evidence="6 7">
    <name>unnamed1</name>
</geneLocation>
<dbReference type="KEGG" id="vbr:A6E01_18975"/>
<evidence type="ECO:0000256" key="5">
    <source>
        <dbReference type="HAMAP-Rule" id="MF_00724"/>
    </source>
</evidence>
<keyword evidence="6" id="KW-0614">Plasmid</keyword>
<dbReference type="GO" id="GO:0003774">
    <property type="term" value="F:cytoskeletal motor activity"/>
    <property type="evidence" value="ECO:0007669"/>
    <property type="project" value="InterPro"/>
</dbReference>
<dbReference type="PANTHER" id="PTHR34653:SF1">
    <property type="entry name" value="FLAGELLAR HOOK-BASAL BODY COMPLEX PROTEIN FLIE"/>
    <property type="match status" value="1"/>
</dbReference>
<dbReference type="RefSeq" id="WP_065211060.1">
    <property type="nucleotide sequence ID" value="NZ_CP016179.1"/>
</dbReference>
<protein>
    <recommendedName>
        <fullName evidence="3 5">Flagellar hook-basal body complex protein FliE</fullName>
    </recommendedName>
</protein>
<accession>A0AAN1CU36</accession>
<comment type="similarity">
    <text evidence="2 5">Belongs to the FliE family.</text>
</comment>
<dbReference type="Pfam" id="PF02049">
    <property type="entry name" value="FliE"/>
    <property type="match status" value="1"/>
</dbReference>
<comment type="subcellular location">
    <subcellularLocation>
        <location evidence="1 5">Bacterial flagellum basal body</location>
    </subcellularLocation>
</comment>
<dbReference type="GO" id="GO:0009425">
    <property type="term" value="C:bacterial-type flagellum basal body"/>
    <property type="evidence" value="ECO:0007669"/>
    <property type="project" value="UniProtKB-SubCell"/>
</dbReference>
<sequence length="111" mass="11902">MQIQTLGNMGALQASMLQKMQLQSSIAASSVTSHRKVEGLDFASMMKNGIGQVDQLQTVAANKVRDVELGLSDDLVGATIANQKAGLSFSALVQVRNKMVSNFDEIMKMAI</sequence>